<dbReference type="AlphaFoldDB" id="A0AAV4FAW4"/>
<evidence type="ECO:0000256" key="1">
    <source>
        <dbReference type="SAM" id="SignalP"/>
    </source>
</evidence>
<feature type="signal peptide" evidence="1">
    <location>
        <begin position="1"/>
        <end position="36"/>
    </location>
</feature>
<gene>
    <name evidence="2" type="ORF">ElyMa_000329900</name>
</gene>
<keyword evidence="3" id="KW-1185">Reference proteome</keyword>
<organism evidence="2 3">
    <name type="scientific">Elysia marginata</name>
    <dbReference type="NCBI Taxonomy" id="1093978"/>
    <lineage>
        <taxon>Eukaryota</taxon>
        <taxon>Metazoa</taxon>
        <taxon>Spiralia</taxon>
        <taxon>Lophotrochozoa</taxon>
        <taxon>Mollusca</taxon>
        <taxon>Gastropoda</taxon>
        <taxon>Heterobranchia</taxon>
        <taxon>Euthyneura</taxon>
        <taxon>Panpulmonata</taxon>
        <taxon>Sacoglossa</taxon>
        <taxon>Placobranchoidea</taxon>
        <taxon>Plakobranchidae</taxon>
        <taxon>Elysia</taxon>
    </lineage>
</organism>
<proteinExistence type="predicted"/>
<sequence length="169" mass="17757">MVGNRTCDLQISNTGTSLALLTAAIFLLTTPSPSAGGPCDCSTCQSYSDKRSRCLCCVYHGVGGKRSAHPGFFLPAASLFFLTSDPSRSKSRVPANDVGRQSWLPVGEAMTSHPGYRRAGNMAGEFGFEPVLTVKSSGGPKASLGSSDSVNNFRGLIFGDRLDEIATAE</sequence>
<comment type="caution">
    <text evidence="2">The sequence shown here is derived from an EMBL/GenBank/DDBJ whole genome shotgun (WGS) entry which is preliminary data.</text>
</comment>
<evidence type="ECO:0000313" key="2">
    <source>
        <dbReference type="EMBL" id="GFR70493.1"/>
    </source>
</evidence>
<reference evidence="2 3" key="1">
    <citation type="journal article" date="2021" name="Elife">
        <title>Chloroplast acquisition without the gene transfer in kleptoplastic sea slugs, Plakobranchus ocellatus.</title>
        <authorList>
            <person name="Maeda T."/>
            <person name="Takahashi S."/>
            <person name="Yoshida T."/>
            <person name="Shimamura S."/>
            <person name="Takaki Y."/>
            <person name="Nagai Y."/>
            <person name="Toyoda A."/>
            <person name="Suzuki Y."/>
            <person name="Arimoto A."/>
            <person name="Ishii H."/>
            <person name="Satoh N."/>
            <person name="Nishiyama T."/>
            <person name="Hasebe M."/>
            <person name="Maruyama T."/>
            <person name="Minagawa J."/>
            <person name="Obokata J."/>
            <person name="Shigenobu S."/>
        </authorList>
    </citation>
    <scope>NUCLEOTIDE SEQUENCE [LARGE SCALE GENOMIC DNA]</scope>
</reference>
<dbReference type="EMBL" id="BMAT01000656">
    <property type="protein sequence ID" value="GFR70493.1"/>
    <property type="molecule type" value="Genomic_DNA"/>
</dbReference>
<dbReference type="Proteomes" id="UP000762676">
    <property type="component" value="Unassembled WGS sequence"/>
</dbReference>
<feature type="chain" id="PRO_5043763911" evidence="1">
    <location>
        <begin position="37"/>
        <end position="169"/>
    </location>
</feature>
<protein>
    <submittedName>
        <fullName evidence="2">Uncharacterized protein</fullName>
    </submittedName>
</protein>
<keyword evidence="1" id="KW-0732">Signal</keyword>
<evidence type="ECO:0000313" key="3">
    <source>
        <dbReference type="Proteomes" id="UP000762676"/>
    </source>
</evidence>
<accession>A0AAV4FAW4</accession>
<name>A0AAV4FAW4_9GAST</name>